<dbReference type="Pfam" id="PF00126">
    <property type="entry name" value="HTH_1"/>
    <property type="match status" value="1"/>
</dbReference>
<evidence type="ECO:0000313" key="7">
    <source>
        <dbReference type="Proteomes" id="UP000318405"/>
    </source>
</evidence>
<name>A0A556AW85_9BURK</name>
<dbReference type="InterPro" id="IPR005119">
    <property type="entry name" value="LysR_subst-bd"/>
</dbReference>
<dbReference type="EMBL" id="VLTJ01000014">
    <property type="protein sequence ID" value="TSH96625.1"/>
    <property type="molecule type" value="Genomic_DNA"/>
</dbReference>
<proteinExistence type="inferred from homology"/>
<dbReference type="InterPro" id="IPR058163">
    <property type="entry name" value="LysR-type_TF_proteobact-type"/>
</dbReference>
<dbReference type="RefSeq" id="WP_143947735.1">
    <property type="nucleotide sequence ID" value="NZ_BAABMB010000002.1"/>
</dbReference>
<protein>
    <submittedName>
        <fullName evidence="6">LysR family transcriptional regulator</fullName>
    </submittedName>
</protein>
<dbReference type="AlphaFoldDB" id="A0A556AW85"/>
<dbReference type="Gene3D" id="3.40.190.10">
    <property type="entry name" value="Periplasmic binding protein-like II"/>
    <property type="match status" value="2"/>
</dbReference>
<dbReference type="InterPro" id="IPR036388">
    <property type="entry name" value="WH-like_DNA-bd_sf"/>
</dbReference>
<dbReference type="GO" id="GO:0043565">
    <property type="term" value="F:sequence-specific DNA binding"/>
    <property type="evidence" value="ECO:0007669"/>
    <property type="project" value="TreeGrafter"/>
</dbReference>
<evidence type="ECO:0000313" key="6">
    <source>
        <dbReference type="EMBL" id="TSH96625.1"/>
    </source>
</evidence>
<dbReference type="CDD" id="cd08432">
    <property type="entry name" value="PBP2_GcdR_TrpI_HvrB_AmpR_like"/>
    <property type="match status" value="1"/>
</dbReference>
<dbReference type="SUPFAM" id="SSF53850">
    <property type="entry name" value="Periplasmic binding protein-like II"/>
    <property type="match status" value="1"/>
</dbReference>
<comment type="similarity">
    <text evidence="1">Belongs to the LysR transcriptional regulatory family.</text>
</comment>
<dbReference type="PRINTS" id="PR00039">
    <property type="entry name" value="HTHLYSR"/>
</dbReference>
<evidence type="ECO:0000256" key="3">
    <source>
        <dbReference type="ARBA" id="ARBA00023125"/>
    </source>
</evidence>
<organism evidence="6 7">
    <name type="scientific">Verticiella sediminum</name>
    <dbReference type="NCBI Taxonomy" id="1247510"/>
    <lineage>
        <taxon>Bacteria</taxon>
        <taxon>Pseudomonadati</taxon>
        <taxon>Pseudomonadota</taxon>
        <taxon>Betaproteobacteria</taxon>
        <taxon>Burkholderiales</taxon>
        <taxon>Alcaligenaceae</taxon>
        <taxon>Verticiella</taxon>
    </lineage>
</organism>
<dbReference type="GO" id="GO:0006351">
    <property type="term" value="P:DNA-templated transcription"/>
    <property type="evidence" value="ECO:0007669"/>
    <property type="project" value="TreeGrafter"/>
</dbReference>
<accession>A0A556AW85</accession>
<dbReference type="Gene3D" id="1.10.10.10">
    <property type="entry name" value="Winged helix-like DNA-binding domain superfamily/Winged helix DNA-binding domain"/>
    <property type="match status" value="1"/>
</dbReference>
<dbReference type="PANTHER" id="PTHR30537:SF58">
    <property type="entry name" value="HTH-TYPE TRANSCRIPTIONAL REGULATOR PERR"/>
    <property type="match status" value="1"/>
</dbReference>
<keyword evidence="2" id="KW-0805">Transcription regulation</keyword>
<dbReference type="FunFam" id="1.10.10.10:FF:000001">
    <property type="entry name" value="LysR family transcriptional regulator"/>
    <property type="match status" value="1"/>
</dbReference>
<dbReference type="GO" id="GO:0003700">
    <property type="term" value="F:DNA-binding transcription factor activity"/>
    <property type="evidence" value="ECO:0007669"/>
    <property type="project" value="InterPro"/>
</dbReference>
<keyword evidence="3" id="KW-0238">DNA-binding</keyword>
<reference evidence="6 7" key="1">
    <citation type="submission" date="2019-07" db="EMBL/GenBank/DDBJ databases">
        <title>Qingshengfaniella alkalisoli gen. nov., sp. nov., isolated from saline soil.</title>
        <authorList>
            <person name="Xu L."/>
            <person name="Huang X.-X."/>
            <person name="Sun J.-Q."/>
        </authorList>
    </citation>
    <scope>NUCLEOTIDE SEQUENCE [LARGE SCALE GENOMIC DNA]</scope>
    <source>
        <strain evidence="6 7">DSM 27279</strain>
    </source>
</reference>
<evidence type="ECO:0000256" key="1">
    <source>
        <dbReference type="ARBA" id="ARBA00009437"/>
    </source>
</evidence>
<keyword evidence="4" id="KW-0804">Transcription</keyword>
<dbReference type="OrthoDB" id="5526340at2"/>
<sequence>MSEPPCRPSAPAPHPSVRRPALRSLTSFEAAARLGSFQAAATELRLTASAVSHQIITLEDLLGIQLFARVGRGIQLTTPGEQYLQKVRQVLAILDDASRTATQSGATEVVRVHTPPSFASKWLLRHLPAFLLDNPTIDVRVNAESKRTGFSWSVTDLAVLYTGEPKREPSAITLLEDTVQPMCSPKLLTDRPVGMPRDLLNHTLIHTRGNVITWKEWFAAQDLTAFGRHERLQIDPSHIAIDAAIKEFGVVLESEALVQDELASGRLVTLLPETAMGGVFWMLSWTPGERLRPAAARFRDWLKAAAADSSGG</sequence>
<dbReference type="InterPro" id="IPR036390">
    <property type="entry name" value="WH_DNA-bd_sf"/>
</dbReference>
<feature type="domain" description="HTH lysR-type" evidence="5">
    <location>
        <begin position="20"/>
        <end position="77"/>
    </location>
</feature>
<gene>
    <name evidence="6" type="ORF">FOZ76_08580</name>
</gene>
<dbReference type="PANTHER" id="PTHR30537">
    <property type="entry name" value="HTH-TYPE TRANSCRIPTIONAL REGULATOR"/>
    <property type="match status" value="1"/>
</dbReference>
<dbReference type="SUPFAM" id="SSF46785">
    <property type="entry name" value="Winged helix' DNA-binding domain"/>
    <property type="match status" value="1"/>
</dbReference>
<evidence type="ECO:0000256" key="2">
    <source>
        <dbReference type="ARBA" id="ARBA00023015"/>
    </source>
</evidence>
<comment type="caution">
    <text evidence="6">The sequence shown here is derived from an EMBL/GenBank/DDBJ whole genome shotgun (WGS) entry which is preliminary data.</text>
</comment>
<dbReference type="PROSITE" id="PS50931">
    <property type="entry name" value="HTH_LYSR"/>
    <property type="match status" value="1"/>
</dbReference>
<dbReference type="InterPro" id="IPR000847">
    <property type="entry name" value="LysR_HTH_N"/>
</dbReference>
<dbReference type="Proteomes" id="UP000318405">
    <property type="component" value="Unassembled WGS sequence"/>
</dbReference>
<evidence type="ECO:0000259" key="5">
    <source>
        <dbReference type="PROSITE" id="PS50931"/>
    </source>
</evidence>
<evidence type="ECO:0000256" key="4">
    <source>
        <dbReference type="ARBA" id="ARBA00023163"/>
    </source>
</evidence>
<dbReference type="Pfam" id="PF03466">
    <property type="entry name" value="LysR_substrate"/>
    <property type="match status" value="1"/>
</dbReference>
<keyword evidence="7" id="KW-1185">Reference proteome</keyword>